<comment type="caution">
    <text evidence="13">The sequence shown here is derived from an EMBL/GenBank/DDBJ whole genome shotgun (WGS) entry which is preliminary data.</text>
</comment>
<evidence type="ECO:0000256" key="8">
    <source>
        <dbReference type="ARBA" id="ARBA00052101"/>
    </source>
</evidence>
<evidence type="ECO:0000313" key="14">
    <source>
        <dbReference type="Proteomes" id="UP000318681"/>
    </source>
</evidence>
<dbReference type="PIRSF" id="PIRSF000538">
    <property type="entry name" value="GlpK"/>
    <property type="match status" value="1"/>
</dbReference>
<feature type="binding site" evidence="9">
    <location>
        <position position="239"/>
    </location>
    <ligand>
        <name>glycerol</name>
        <dbReference type="ChEBI" id="CHEBI:17754"/>
    </ligand>
</feature>
<comment type="similarity">
    <text evidence="2 9 10">Belongs to the FGGY kinase family.</text>
</comment>
<evidence type="ECO:0000256" key="10">
    <source>
        <dbReference type="RuleBase" id="RU003733"/>
    </source>
</evidence>
<keyword evidence="14" id="KW-1185">Reference proteome</keyword>
<keyword evidence="3 9" id="KW-0808">Transferase</keyword>
<evidence type="ECO:0000259" key="11">
    <source>
        <dbReference type="Pfam" id="PF00370"/>
    </source>
</evidence>
<dbReference type="Gene3D" id="3.30.420.40">
    <property type="match status" value="2"/>
</dbReference>
<feature type="binding site" evidence="9">
    <location>
        <position position="239"/>
    </location>
    <ligand>
        <name>sn-glycerol 3-phosphate</name>
        <dbReference type="ChEBI" id="CHEBI:57597"/>
    </ligand>
</feature>
<feature type="binding site" evidence="9">
    <location>
        <position position="79"/>
    </location>
    <ligand>
        <name>sn-glycerol 3-phosphate</name>
        <dbReference type="ChEBI" id="CHEBI:57597"/>
    </ligand>
</feature>
<dbReference type="FunFam" id="3.30.420.40:FF:000007">
    <property type="entry name" value="Glycerol kinase"/>
    <property type="match status" value="1"/>
</dbReference>
<dbReference type="InterPro" id="IPR000577">
    <property type="entry name" value="Carb_kinase_FGGY"/>
</dbReference>
<dbReference type="GO" id="GO:0005524">
    <property type="term" value="F:ATP binding"/>
    <property type="evidence" value="ECO:0007669"/>
    <property type="project" value="UniProtKB-UniRule"/>
</dbReference>
<dbReference type="AlphaFoldDB" id="A0A558QVC3"/>
<dbReference type="HAMAP" id="MF_00186">
    <property type="entry name" value="Glycerol_kin"/>
    <property type="match status" value="1"/>
</dbReference>
<feature type="binding site" evidence="9">
    <location>
        <position position="304"/>
    </location>
    <ligand>
        <name>ATP</name>
        <dbReference type="ChEBI" id="CHEBI:30616"/>
    </ligand>
</feature>
<dbReference type="EMBL" id="VNIM01000099">
    <property type="protein sequence ID" value="TVV71068.1"/>
    <property type="molecule type" value="Genomic_DNA"/>
</dbReference>
<feature type="binding site" evidence="9">
    <location>
        <position position="78"/>
    </location>
    <ligand>
        <name>glycerol</name>
        <dbReference type="ChEBI" id="CHEBI:17754"/>
    </ligand>
</feature>
<comment type="activity regulation">
    <text evidence="9">Inhibited by fructose 1,6-bisphosphate (FBP).</text>
</comment>
<evidence type="ECO:0000259" key="12">
    <source>
        <dbReference type="Pfam" id="PF02782"/>
    </source>
</evidence>
<dbReference type="EC" id="2.7.1.30" evidence="9"/>
<dbReference type="OrthoDB" id="9805576at2"/>
<feature type="binding site" evidence="9">
    <location>
        <position position="240"/>
    </location>
    <ligand>
        <name>glycerol</name>
        <dbReference type="ChEBI" id="CHEBI:17754"/>
    </ligand>
</feature>
<comment type="function">
    <text evidence="9">Key enzyme in the regulation of glycerol uptake and metabolism. Catalyzes the phosphorylation of glycerol to yield sn-glycerol 3-phosphate.</text>
</comment>
<evidence type="ECO:0000256" key="2">
    <source>
        <dbReference type="ARBA" id="ARBA00009156"/>
    </source>
</evidence>
<keyword evidence="5 9" id="KW-0418">Kinase</keyword>
<dbReference type="NCBIfam" id="NF000756">
    <property type="entry name" value="PRK00047.1"/>
    <property type="match status" value="1"/>
</dbReference>
<accession>A0A558QVC3</accession>
<dbReference type="CDD" id="cd07786">
    <property type="entry name" value="FGGY_EcGK_like"/>
    <property type="match status" value="1"/>
</dbReference>
<dbReference type="InterPro" id="IPR018485">
    <property type="entry name" value="FGGY_C"/>
</dbReference>
<dbReference type="InterPro" id="IPR018483">
    <property type="entry name" value="Carb_kinase_FGGY_CS"/>
</dbReference>
<dbReference type="Proteomes" id="UP000318681">
    <property type="component" value="Unassembled WGS sequence"/>
</dbReference>
<feature type="binding site" evidence="9">
    <location>
        <position position="304"/>
    </location>
    <ligand>
        <name>ADP</name>
        <dbReference type="ChEBI" id="CHEBI:456216"/>
    </ligand>
</feature>
<keyword evidence="6 9" id="KW-0319">Glycerol metabolism</keyword>
<evidence type="ECO:0000256" key="7">
    <source>
        <dbReference type="ARBA" id="ARBA00022840"/>
    </source>
</evidence>
<feature type="binding site" evidence="9">
    <location>
        <position position="130"/>
    </location>
    <ligand>
        <name>glycerol</name>
        <dbReference type="ChEBI" id="CHEBI:17754"/>
    </ligand>
</feature>
<dbReference type="Pfam" id="PF02782">
    <property type="entry name" value="FGGY_C"/>
    <property type="match status" value="1"/>
</dbReference>
<feature type="binding site" evidence="9">
    <location>
        <position position="78"/>
    </location>
    <ligand>
        <name>sn-glycerol 3-phosphate</name>
        <dbReference type="ChEBI" id="CHEBI:57597"/>
    </ligand>
</feature>
<dbReference type="GO" id="GO:0006072">
    <property type="term" value="P:glycerol-3-phosphate metabolic process"/>
    <property type="evidence" value="ECO:0007669"/>
    <property type="project" value="InterPro"/>
</dbReference>
<proteinExistence type="inferred from homology"/>
<dbReference type="Pfam" id="PF00370">
    <property type="entry name" value="FGGY_N"/>
    <property type="match status" value="1"/>
</dbReference>
<feature type="binding site" evidence="9">
    <location>
        <position position="14"/>
    </location>
    <ligand>
        <name>ATP</name>
        <dbReference type="ChEBI" id="CHEBI:30616"/>
    </ligand>
</feature>
<gene>
    <name evidence="9 13" type="primary">glpK</name>
    <name evidence="13" type="ORF">FOY91_17650</name>
</gene>
<dbReference type="PANTHER" id="PTHR10196:SF78">
    <property type="entry name" value="GLYCEROL KINASE"/>
    <property type="match status" value="1"/>
</dbReference>
<feature type="binding site" evidence="9">
    <location>
        <position position="409"/>
    </location>
    <ligand>
        <name>ADP</name>
        <dbReference type="ChEBI" id="CHEBI:456216"/>
    </ligand>
</feature>
<evidence type="ECO:0000256" key="1">
    <source>
        <dbReference type="ARBA" id="ARBA00005190"/>
    </source>
</evidence>
<dbReference type="PANTHER" id="PTHR10196">
    <property type="entry name" value="SUGAR KINASE"/>
    <property type="match status" value="1"/>
</dbReference>
<dbReference type="GO" id="GO:0005829">
    <property type="term" value="C:cytosol"/>
    <property type="evidence" value="ECO:0007669"/>
    <property type="project" value="TreeGrafter"/>
</dbReference>
<reference evidence="13 14" key="1">
    <citation type="submission" date="2019-07" db="EMBL/GenBank/DDBJ databases">
        <title>Sphingomonas solaris sp. nov., isolated from a solar panel from Boston, Massachusetts.</title>
        <authorList>
            <person name="Tanner K."/>
            <person name="Pascual J."/>
            <person name="Mancuso C."/>
            <person name="Pereto J."/>
            <person name="Khalil A."/>
            <person name="Vilanova C."/>
        </authorList>
    </citation>
    <scope>NUCLEOTIDE SEQUENCE [LARGE SCALE GENOMIC DNA]</scope>
    <source>
        <strain evidence="13 14">R4DWN</strain>
    </source>
</reference>
<evidence type="ECO:0000256" key="6">
    <source>
        <dbReference type="ARBA" id="ARBA00022798"/>
    </source>
</evidence>
<comment type="pathway">
    <text evidence="1 9">Polyol metabolism; glycerol degradation via glycerol kinase pathway; sn-glycerol 3-phosphate from glycerol: step 1/1.</text>
</comment>
<evidence type="ECO:0000256" key="9">
    <source>
        <dbReference type="HAMAP-Rule" id="MF_00186"/>
    </source>
</evidence>
<protein>
    <recommendedName>
        <fullName evidence="9">Glycerol kinase</fullName>
        <ecNumber evidence="9">2.7.1.30</ecNumber>
    </recommendedName>
    <alternativeName>
        <fullName evidence="9">ATP:glycerol 3-phosphotransferase</fullName>
    </alternativeName>
    <alternativeName>
        <fullName evidence="9">Glycerokinase</fullName>
        <shortName evidence="9">GK</shortName>
    </alternativeName>
</protein>
<evidence type="ECO:0000256" key="4">
    <source>
        <dbReference type="ARBA" id="ARBA00022741"/>
    </source>
</evidence>
<dbReference type="GO" id="GO:0004370">
    <property type="term" value="F:glycerol kinase activity"/>
    <property type="evidence" value="ECO:0007669"/>
    <property type="project" value="UniProtKB-UniRule"/>
</dbReference>
<organism evidence="13 14">
    <name type="scientific">Alterirhizorhabdus solaris</name>
    <dbReference type="NCBI Taxonomy" id="2529389"/>
    <lineage>
        <taxon>Bacteria</taxon>
        <taxon>Pseudomonadati</taxon>
        <taxon>Pseudomonadota</taxon>
        <taxon>Alphaproteobacteria</taxon>
        <taxon>Sphingomonadales</taxon>
        <taxon>Rhizorhabdaceae</taxon>
        <taxon>Alterirhizorhabdus</taxon>
    </lineage>
</organism>
<keyword evidence="7 9" id="KW-0067">ATP-binding</keyword>
<feature type="domain" description="Carbohydrate kinase FGGY C-terminal" evidence="12">
    <location>
        <begin position="257"/>
        <end position="443"/>
    </location>
</feature>
<feature type="binding site" evidence="9">
    <location>
        <position position="261"/>
    </location>
    <ligand>
        <name>ATP</name>
        <dbReference type="ChEBI" id="CHEBI:30616"/>
    </ligand>
</feature>
<dbReference type="PROSITE" id="PS00933">
    <property type="entry name" value="FGGY_KINASES_1"/>
    <property type="match status" value="1"/>
</dbReference>
<feature type="binding site" evidence="9">
    <location>
        <position position="405"/>
    </location>
    <ligand>
        <name>ADP</name>
        <dbReference type="ChEBI" id="CHEBI:456216"/>
    </ligand>
</feature>
<dbReference type="InterPro" id="IPR018484">
    <property type="entry name" value="FGGY_N"/>
</dbReference>
<feature type="binding site" evidence="9">
    <location>
        <position position="405"/>
    </location>
    <ligand>
        <name>ATP</name>
        <dbReference type="ChEBI" id="CHEBI:30616"/>
    </ligand>
</feature>
<comment type="catalytic activity">
    <reaction evidence="8 9">
        <text>glycerol + ATP = sn-glycerol 3-phosphate + ADP + H(+)</text>
        <dbReference type="Rhea" id="RHEA:21644"/>
        <dbReference type="ChEBI" id="CHEBI:15378"/>
        <dbReference type="ChEBI" id="CHEBI:17754"/>
        <dbReference type="ChEBI" id="CHEBI:30616"/>
        <dbReference type="ChEBI" id="CHEBI:57597"/>
        <dbReference type="ChEBI" id="CHEBI:456216"/>
        <dbReference type="EC" id="2.7.1.30"/>
    </reaction>
</comment>
<dbReference type="InterPro" id="IPR043129">
    <property type="entry name" value="ATPase_NBD"/>
</dbReference>
<feature type="binding site" evidence="9">
    <location>
        <position position="18"/>
    </location>
    <ligand>
        <name>ADP</name>
        <dbReference type="ChEBI" id="CHEBI:456216"/>
    </ligand>
</feature>
<name>A0A558QVC3_9SPHN</name>
<feature type="binding site" evidence="9">
    <location>
        <position position="14"/>
    </location>
    <ligand>
        <name>sn-glycerol 3-phosphate</name>
        <dbReference type="ChEBI" id="CHEBI:57597"/>
    </ligand>
</feature>
<evidence type="ECO:0000256" key="5">
    <source>
        <dbReference type="ARBA" id="ARBA00022777"/>
    </source>
</evidence>
<dbReference type="InterPro" id="IPR005999">
    <property type="entry name" value="Glycerol_kin"/>
</dbReference>
<dbReference type="PROSITE" id="PS00445">
    <property type="entry name" value="FGGY_KINASES_2"/>
    <property type="match status" value="1"/>
</dbReference>
<evidence type="ECO:0000256" key="3">
    <source>
        <dbReference type="ARBA" id="ARBA00022679"/>
    </source>
</evidence>
<dbReference type="NCBIfam" id="TIGR01311">
    <property type="entry name" value="glycerol_kin"/>
    <property type="match status" value="1"/>
</dbReference>
<feature type="binding site" evidence="9">
    <location>
        <position position="261"/>
    </location>
    <ligand>
        <name>ADP</name>
        <dbReference type="ChEBI" id="CHEBI:456216"/>
    </ligand>
</feature>
<feature type="binding site" evidence="9">
    <location>
        <position position="79"/>
    </location>
    <ligand>
        <name>glycerol</name>
        <dbReference type="ChEBI" id="CHEBI:17754"/>
    </ligand>
</feature>
<sequence length="489" mass="52744">MRRMSQIVAIDQGTTSTRAIRFDRSGEPLAIEAREFAQAYPRPGWVEHDPEEIWRDTLAVVKAVLTPEVAGIGITNQRETILLWERTTGRPLHDAIVWQDRRTADRCDALRRDGIEPMIQARTGLLLDPYFSASKLQWLLDNVAGARAAAARGELAAGTIDSFLLWRLTGGRVHATDVTNAGRTMLYDIVKGAWDDDLLRLFDIPAGLLPEVRENAELFGETDPALFGRAIPIAGMAGDQQAALIGQACFTPGMVKSTYGTGCFILMHTGDAPVLSQNRLLATPAYTIAGERAFALEGSSFVAGAAIKWLRDRLGLITAADETAAVAGGVPDDHGVWLVPAFVGLGAPHWRPEARGTILGLTLDSSAAHLVRATLESIAFQTSDLTAAMRADGAIRPAALRIDGGMAANDWFAQFLADVLDVAVERPACRETTALGAARLAGLTLGLWPDLATVAQGWRADARFEPRMTAARRDGLLAGWRDALRRALA</sequence>
<feature type="binding site" evidence="9">
    <location>
        <position position="15"/>
    </location>
    <ligand>
        <name>ATP</name>
        <dbReference type="ChEBI" id="CHEBI:30616"/>
    </ligand>
</feature>
<dbReference type="UniPathway" id="UPA00618">
    <property type="reaction ID" value="UER00672"/>
</dbReference>
<dbReference type="FunFam" id="3.30.420.40:FF:000008">
    <property type="entry name" value="Glycerol kinase"/>
    <property type="match status" value="1"/>
</dbReference>
<feature type="domain" description="Carbohydrate kinase FGGY N-terminal" evidence="11">
    <location>
        <begin position="7"/>
        <end position="246"/>
    </location>
</feature>
<feature type="binding site" evidence="9">
    <location>
        <position position="14"/>
    </location>
    <ligand>
        <name>ADP</name>
        <dbReference type="ChEBI" id="CHEBI:456216"/>
    </ligand>
</feature>
<comment type="caution">
    <text evidence="9">Lacks conserved residue(s) required for the propagation of feature annotation.</text>
</comment>
<feature type="binding site" evidence="9">
    <location>
        <position position="16"/>
    </location>
    <ligand>
        <name>ATP</name>
        <dbReference type="ChEBI" id="CHEBI:30616"/>
    </ligand>
</feature>
<dbReference type="GO" id="GO:0019563">
    <property type="term" value="P:glycerol catabolic process"/>
    <property type="evidence" value="ECO:0007669"/>
    <property type="project" value="UniProtKB-UniRule"/>
</dbReference>
<dbReference type="SUPFAM" id="SSF53067">
    <property type="entry name" value="Actin-like ATPase domain"/>
    <property type="match status" value="2"/>
</dbReference>
<keyword evidence="4 9" id="KW-0547">Nucleotide-binding</keyword>
<evidence type="ECO:0000313" key="13">
    <source>
        <dbReference type="EMBL" id="TVV71068.1"/>
    </source>
</evidence>
<feature type="binding site" evidence="9">
    <location>
        <position position="130"/>
    </location>
    <ligand>
        <name>sn-glycerol 3-phosphate</name>
        <dbReference type="ChEBI" id="CHEBI:57597"/>
    </ligand>
</feature>